<accession>A0A5J4RJJ5</accession>
<protein>
    <recommendedName>
        <fullName evidence="2">DUF3078 domain-containing protein</fullName>
    </recommendedName>
</protein>
<evidence type="ECO:0000313" key="1">
    <source>
        <dbReference type="EMBL" id="KAA6334077.1"/>
    </source>
</evidence>
<evidence type="ECO:0008006" key="2">
    <source>
        <dbReference type="Google" id="ProtNLM"/>
    </source>
</evidence>
<organism evidence="1">
    <name type="scientific">termite gut metagenome</name>
    <dbReference type="NCBI Taxonomy" id="433724"/>
    <lineage>
        <taxon>unclassified sequences</taxon>
        <taxon>metagenomes</taxon>
        <taxon>organismal metagenomes</taxon>
    </lineage>
</organism>
<dbReference type="EMBL" id="SNRY01001037">
    <property type="protein sequence ID" value="KAA6334077.1"/>
    <property type="molecule type" value="Genomic_DNA"/>
</dbReference>
<dbReference type="AlphaFoldDB" id="A0A5J4RJJ5"/>
<name>A0A5J4RJJ5_9ZZZZ</name>
<proteinExistence type="predicted"/>
<gene>
    <name evidence="1" type="ORF">EZS27_017571</name>
</gene>
<dbReference type="InterPro" id="IPR021428">
    <property type="entry name" value="DUF3078"/>
</dbReference>
<dbReference type="Pfam" id="PF11276">
    <property type="entry name" value="DUF3078"/>
    <property type="match status" value="1"/>
</dbReference>
<reference evidence="1" key="1">
    <citation type="submission" date="2019-03" db="EMBL/GenBank/DDBJ databases">
        <title>Single cell metagenomics reveals metabolic interactions within the superorganism composed of flagellate Streblomastix strix and complex community of Bacteroidetes bacteria on its surface.</title>
        <authorList>
            <person name="Treitli S.C."/>
            <person name="Kolisko M."/>
            <person name="Husnik F."/>
            <person name="Keeling P."/>
            <person name="Hampl V."/>
        </authorList>
    </citation>
    <scope>NUCLEOTIDE SEQUENCE</scope>
    <source>
        <strain evidence="1">STM</strain>
    </source>
</reference>
<comment type="caution">
    <text evidence="1">The sequence shown here is derived from an EMBL/GenBank/DDBJ whole genome shotgun (WGS) entry which is preliminary data.</text>
</comment>
<sequence length="450" mass="52271">MKLRIISTLFLLVVISSSMSRAQEQTIDTRLEQDTLPSPEYQYYFGSLDSLYNDTLPTINVEPDPDYYRLFVPLAYYYAPIKQISEISWHIQPRDTLPGLASTYLPFEMNNFNKTERINKAINNVLIKMYVTRPDLVVSTETQIMSRQTYRKEEVPLSPSTSVIDLFKPDIAKEDVGTANMQVRKPNFWYRGGSSSFQMSQTYISKNWYKGGESNASAIGNFQLFANYNDKEKLQIENLLEIKIGINTVSEQLDTMRIYRINTDVFRLSSKIGLQAFSKWYYTISGEFNTQMFHNYTANTNNLISSFLSPANVAISVGMDYKLIKKRINLSVVISPFSYNWRYIENEKVDGTRYGLEAGKHSLSNLGSKLQGTLTWIINPTVTLNSRLLYFTNYKKIEAEWENTVNFVLNRYLSTKIFIHPRYDDGIRQMEGYSHLQMNELFSFGLNYRW</sequence>